<dbReference type="Proteomes" id="UP000297299">
    <property type="component" value="Unassembled WGS sequence"/>
</dbReference>
<feature type="compositionally biased region" description="Basic and acidic residues" evidence="1">
    <location>
        <begin position="85"/>
        <end position="94"/>
    </location>
</feature>
<evidence type="ECO:0000313" key="3">
    <source>
        <dbReference type="Proteomes" id="UP000297299"/>
    </source>
</evidence>
<gene>
    <name evidence="2" type="ORF">BOTCAL_0059g00290</name>
</gene>
<keyword evidence="3" id="KW-1185">Reference proteome</keyword>
<feature type="region of interest" description="Disordered" evidence="1">
    <location>
        <begin position="45"/>
        <end position="94"/>
    </location>
</feature>
<organism evidence="2 3">
    <name type="scientific">Botryotinia calthae</name>
    <dbReference type="NCBI Taxonomy" id="38488"/>
    <lineage>
        <taxon>Eukaryota</taxon>
        <taxon>Fungi</taxon>
        <taxon>Dikarya</taxon>
        <taxon>Ascomycota</taxon>
        <taxon>Pezizomycotina</taxon>
        <taxon>Leotiomycetes</taxon>
        <taxon>Helotiales</taxon>
        <taxon>Sclerotiniaceae</taxon>
        <taxon>Botryotinia</taxon>
    </lineage>
</organism>
<evidence type="ECO:0000256" key="1">
    <source>
        <dbReference type="SAM" id="MobiDB-lite"/>
    </source>
</evidence>
<dbReference type="AlphaFoldDB" id="A0A4Y8DAH7"/>
<feature type="compositionally biased region" description="Basic and acidic residues" evidence="1">
    <location>
        <begin position="45"/>
        <end position="64"/>
    </location>
</feature>
<reference evidence="2 3" key="1">
    <citation type="submission" date="2017-11" db="EMBL/GenBank/DDBJ databases">
        <title>Comparative genomics of Botrytis spp.</title>
        <authorList>
            <person name="Valero-Jimenez C.A."/>
            <person name="Tapia P."/>
            <person name="Veloso J."/>
            <person name="Silva-Moreno E."/>
            <person name="Staats M."/>
            <person name="Valdes J.H."/>
            <person name="Van Kan J.A.L."/>
        </authorList>
    </citation>
    <scope>NUCLEOTIDE SEQUENCE [LARGE SCALE GENOMIC DNA]</scope>
    <source>
        <strain evidence="2 3">MUCL2830</strain>
    </source>
</reference>
<dbReference type="EMBL" id="PHWZ01000059">
    <property type="protein sequence ID" value="TEY76399.1"/>
    <property type="molecule type" value="Genomic_DNA"/>
</dbReference>
<proteinExistence type="predicted"/>
<sequence length="94" mass="11155">MKARNYPRPMTLEKSELAHLLISKIFEDHIEIVHVLEHYRVCHHDTIGKGKDSEIRRSKTENMRNHKSSPDSGQHKISTRKKKQERSTKRKVEK</sequence>
<name>A0A4Y8DAH7_9HELO</name>
<protein>
    <submittedName>
        <fullName evidence="2">Uncharacterized protein</fullName>
    </submittedName>
</protein>
<evidence type="ECO:0000313" key="2">
    <source>
        <dbReference type="EMBL" id="TEY76399.1"/>
    </source>
</evidence>
<comment type="caution">
    <text evidence="2">The sequence shown here is derived from an EMBL/GenBank/DDBJ whole genome shotgun (WGS) entry which is preliminary data.</text>
</comment>
<accession>A0A4Y8DAH7</accession>